<feature type="domain" description="Lamina-associated polypeptide 2 alpha C-terminal" evidence="2">
    <location>
        <begin position="94"/>
        <end position="154"/>
    </location>
</feature>
<evidence type="ECO:0000256" key="1">
    <source>
        <dbReference type="SAM" id="MobiDB-lite"/>
    </source>
</evidence>
<protein>
    <recommendedName>
        <fullName evidence="2">Lamina-associated polypeptide 2 alpha C-terminal domain-containing protein</fullName>
    </recommendedName>
</protein>
<comment type="caution">
    <text evidence="3">The sequence shown here is derived from an EMBL/GenBank/DDBJ whole genome shotgun (WGS) entry which is preliminary data.</text>
</comment>
<proteinExistence type="predicted"/>
<organism evidence="3 4">
    <name type="scientific">Pleurodeles waltl</name>
    <name type="common">Iberian ribbed newt</name>
    <dbReference type="NCBI Taxonomy" id="8319"/>
    <lineage>
        <taxon>Eukaryota</taxon>
        <taxon>Metazoa</taxon>
        <taxon>Chordata</taxon>
        <taxon>Craniata</taxon>
        <taxon>Vertebrata</taxon>
        <taxon>Euteleostomi</taxon>
        <taxon>Amphibia</taxon>
        <taxon>Batrachia</taxon>
        <taxon>Caudata</taxon>
        <taxon>Salamandroidea</taxon>
        <taxon>Salamandridae</taxon>
        <taxon>Pleurodelinae</taxon>
        <taxon>Pleurodeles</taxon>
    </lineage>
</organism>
<dbReference type="InterPro" id="IPR021623">
    <property type="entry name" value="LAP2alpha_C"/>
</dbReference>
<sequence length="195" mass="21834">MRGRNSLFKAEPCLRLVHIRQKVFLGGCGARGLLLITTFSSPVPRTAQPAEAEIHSQMILCRVKLLVNQSLYRALDESSDRSGVLELFECQVELLPDVSFDVVRASALAGDACVEAQRNLMLKDWRMDAVQKSSVHRMPFQGSVLFGAELESKLNKLLKEKKHSSSIKSVSGDRSFFKPKPPPLRQAMRKLVVRD</sequence>
<dbReference type="EMBL" id="JANPWB010000008">
    <property type="protein sequence ID" value="KAJ1162775.1"/>
    <property type="molecule type" value="Genomic_DNA"/>
</dbReference>
<name>A0AAV7SFD8_PLEWA</name>
<evidence type="ECO:0000313" key="4">
    <source>
        <dbReference type="Proteomes" id="UP001066276"/>
    </source>
</evidence>
<keyword evidence="4" id="KW-1185">Reference proteome</keyword>
<accession>A0AAV7SFD8</accession>
<dbReference type="Pfam" id="PF11560">
    <property type="entry name" value="LAP2alpha"/>
    <property type="match status" value="1"/>
</dbReference>
<evidence type="ECO:0000259" key="2">
    <source>
        <dbReference type="Pfam" id="PF11560"/>
    </source>
</evidence>
<evidence type="ECO:0000313" key="3">
    <source>
        <dbReference type="EMBL" id="KAJ1162775.1"/>
    </source>
</evidence>
<feature type="region of interest" description="Disordered" evidence="1">
    <location>
        <begin position="165"/>
        <end position="184"/>
    </location>
</feature>
<dbReference type="AlphaFoldDB" id="A0AAV7SFD8"/>
<dbReference type="Proteomes" id="UP001066276">
    <property type="component" value="Chromosome 4_2"/>
</dbReference>
<gene>
    <name evidence="3" type="ORF">NDU88_003240</name>
</gene>
<reference evidence="3" key="1">
    <citation type="journal article" date="2022" name="bioRxiv">
        <title>Sequencing and chromosome-scale assembly of the giantPleurodeles waltlgenome.</title>
        <authorList>
            <person name="Brown T."/>
            <person name="Elewa A."/>
            <person name="Iarovenko S."/>
            <person name="Subramanian E."/>
            <person name="Araus A.J."/>
            <person name="Petzold A."/>
            <person name="Susuki M."/>
            <person name="Suzuki K.-i.T."/>
            <person name="Hayashi T."/>
            <person name="Toyoda A."/>
            <person name="Oliveira C."/>
            <person name="Osipova E."/>
            <person name="Leigh N.D."/>
            <person name="Simon A."/>
            <person name="Yun M.H."/>
        </authorList>
    </citation>
    <scope>NUCLEOTIDE SEQUENCE</scope>
    <source>
        <strain evidence="3">20211129_DDA</strain>
        <tissue evidence="3">Liver</tissue>
    </source>
</reference>